<evidence type="ECO:0000313" key="11">
    <source>
        <dbReference type="EMBL" id="CAF9904042.1"/>
    </source>
</evidence>
<dbReference type="InterPro" id="IPR057503">
    <property type="entry name" value="PH_RdRP"/>
</dbReference>
<dbReference type="CDD" id="cd00590">
    <property type="entry name" value="RRM_SF"/>
    <property type="match status" value="1"/>
</dbReference>
<dbReference type="GO" id="GO:0003968">
    <property type="term" value="F:RNA-directed RNA polymerase activity"/>
    <property type="evidence" value="ECO:0007669"/>
    <property type="project" value="UniProtKB-KW"/>
</dbReference>
<dbReference type="Pfam" id="PF25358">
    <property type="entry name" value="PH_fung_RdRP"/>
    <property type="match status" value="1"/>
</dbReference>
<dbReference type="InterPro" id="IPR057596">
    <property type="entry name" value="RDRP_core"/>
</dbReference>
<comment type="catalytic activity">
    <reaction evidence="7 9">
        <text>RNA(n) + a ribonucleoside 5'-triphosphate = RNA(n+1) + diphosphate</text>
        <dbReference type="Rhea" id="RHEA:21248"/>
        <dbReference type="Rhea" id="RHEA-COMP:14527"/>
        <dbReference type="Rhea" id="RHEA-COMP:17342"/>
        <dbReference type="ChEBI" id="CHEBI:33019"/>
        <dbReference type="ChEBI" id="CHEBI:61557"/>
        <dbReference type="ChEBI" id="CHEBI:140395"/>
        <dbReference type="EC" id="2.7.7.48"/>
    </reaction>
</comment>
<dbReference type="Pfam" id="PF26253">
    <property type="entry name" value="RdRP_head"/>
    <property type="match status" value="1"/>
</dbReference>
<dbReference type="GO" id="GO:0031380">
    <property type="term" value="C:nuclear RNA-directed RNA polymerase complex"/>
    <property type="evidence" value="ECO:0007669"/>
    <property type="project" value="TreeGrafter"/>
</dbReference>
<dbReference type="Pfam" id="PF00076">
    <property type="entry name" value="RRM_1"/>
    <property type="match status" value="1"/>
</dbReference>
<evidence type="ECO:0000256" key="7">
    <source>
        <dbReference type="ARBA" id="ARBA00048744"/>
    </source>
</evidence>
<evidence type="ECO:0000256" key="2">
    <source>
        <dbReference type="ARBA" id="ARBA00022484"/>
    </source>
</evidence>
<evidence type="ECO:0000256" key="8">
    <source>
        <dbReference type="PROSITE-ProRule" id="PRU00176"/>
    </source>
</evidence>
<dbReference type="GO" id="GO:0030422">
    <property type="term" value="P:siRNA processing"/>
    <property type="evidence" value="ECO:0007669"/>
    <property type="project" value="TreeGrafter"/>
</dbReference>
<keyword evidence="3 9" id="KW-0808">Transferase</keyword>
<evidence type="ECO:0000256" key="3">
    <source>
        <dbReference type="ARBA" id="ARBA00022679"/>
    </source>
</evidence>
<dbReference type="Gene3D" id="3.30.70.330">
    <property type="match status" value="1"/>
</dbReference>
<keyword evidence="6" id="KW-0943">RNA-mediated gene silencing</keyword>
<evidence type="ECO:0000313" key="12">
    <source>
        <dbReference type="Proteomes" id="UP000664521"/>
    </source>
</evidence>
<sequence>MEVFVRNLPETITERQVRKFFEPHLARLQIYTFRVDKHANRNFALLTFIDASTGQRFLEEHGQTQQGRIGFNQVKTKLFHMRKPVNCTQSINTPDKYIISALREEELRRLTRVSSTDPDSTILYKPPEVQRVFAISSLSCGQWGYSNEQPIFRSHFHTMVTGRILFGRGAVVLDLHSSGLNTPKQQVVMRYDSIESTVTGHQDLDSLPISFSLTEAPKFYEKTSPPTGNEQLVQGMRTMALQLPGNRAPYNPIKRKRISALNASHKNVVGSCLCYRVTLVDRRDMRSLQHLEKIPRNKIPRSIVFDTAMSFDPAHAFPVQMTKLNNALTGKRFAAFPFGAKFQLQRLAQNGYLPPARVFDLIDVVAEHSQEISWSVTTRAIRRLSNQIPFAGPATDPYELGLEALSELLVGSINSIIKEDSYSNSYSEQPEQIAQILKATVTPTGIYLYGPEPEMKNRVLRKYSSHTDYFLQVSFLDENSEQLWFDRVTSMDDIYDKRFKGVLDSTINIAGRGYEFLGFSHSSLRAQTCWFMAPFTIDNQLLYAKGVIARLGDFSKIRWPAKCAARIGQAFSQTFSSVTLPAEAIKSMPDVTRNDRVFSDGVGTCSSSVLEVIHEAYGQSRMLKPTLLQIRFQGAKGMISLDNRIKGHEIYLRPSMVKFEGSSAYDIEICGAAFKPLPMYLNRQLIKILEDLGVPDEAFLALQDEAVKQLRDATTSPVNATNFLRRVNIGPSARLAGLFLELRDIGISYSDDAFLRHVLEVCVLVELRELKHRSRIRVAAGLTLYGIMDETGFLQEGEIYCSVYNTDGPSILTGEVAITRCPALHPGDVQCVKAVDVPQGSPLRALQNCVVFSQHGERDLPSKLSGGDLDGDLYNIIYDDSLYPPRTSPPATYQLAQPVDIGRQVISSDMSDFFVQFMKNDALGRIATLHQTLSDMHPQGVFHPDCIKLAELHSDAVDFSKTGIAVDLKAIPKGAKVKPDFQAPGPRVLMENLITLDNLEDHADMEEIEELDEYTSPTPKYYRSEKVLGKLYRAIDEHQLFKEIQRANYAGDLSKSQEGQFDAVWKFIQDKAALIQYEHYIDFARNIKADYEDNLVHTMFDYASQPHHHVSEVEVVSGTIIGKNGAQSKRQRDYSTTMKERYERDVDYIVRCILQGEDTSGTEEALERSIACFWIGHQEITETKRVGRLVSFGWIAAGVCLREVKKFERKMKTGGMLQLAYY</sequence>
<dbReference type="EC" id="2.7.7.48" evidence="9"/>
<dbReference type="OrthoDB" id="6513042at2759"/>
<dbReference type="Proteomes" id="UP000664521">
    <property type="component" value="Unassembled WGS sequence"/>
</dbReference>
<reference evidence="11" key="1">
    <citation type="submission" date="2021-03" db="EMBL/GenBank/DDBJ databases">
        <authorList>
            <person name="Tagirdzhanova G."/>
        </authorList>
    </citation>
    <scope>NUCLEOTIDE SEQUENCE</scope>
</reference>
<dbReference type="PANTHER" id="PTHR23079:SF17">
    <property type="entry name" value="RNA-DEPENDENT RNA POLYMERASE"/>
    <property type="match status" value="1"/>
</dbReference>
<dbReference type="AlphaFoldDB" id="A0A8H3HVF8"/>
<evidence type="ECO:0000256" key="5">
    <source>
        <dbReference type="ARBA" id="ARBA00022884"/>
    </source>
</evidence>
<accession>A0A8H3HVF8</accession>
<gene>
    <name evidence="11" type="ORF">HETSPECPRED_003330</name>
</gene>
<dbReference type="InterPro" id="IPR058752">
    <property type="entry name" value="RDRP_C_head"/>
</dbReference>
<dbReference type="SMART" id="SM00360">
    <property type="entry name" value="RRM"/>
    <property type="match status" value="1"/>
</dbReference>
<dbReference type="PANTHER" id="PTHR23079">
    <property type="entry name" value="RNA-DEPENDENT RNA POLYMERASE"/>
    <property type="match status" value="1"/>
</dbReference>
<dbReference type="Pfam" id="PF05183">
    <property type="entry name" value="RdRP"/>
    <property type="match status" value="1"/>
</dbReference>
<dbReference type="InterPro" id="IPR012677">
    <property type="entry name" value="Nucleotide-bd_a/b_plait_sf"/>
</dbReference>
<dbReference type="EMBL" id="CAJPDS010000002">
    <property type="protein sequence ID" value="CAF9904042.1"/>
    <property type="molecule type" value="Genomic_DNA"/>
</dbReference>
<comment type="similarity">
    <text evidence="1 9">Belongs to the RdRP family.</text>
</comment>
<comment type="caution">
    <text evidence="11">The sequence shown here is derived from an EMBL/GenBank/DDBJ whole genome shotgun (WGS) entry which is preliminary data.</text>
</comment>
<protein>
    <recommendedName>
        <fullName evidence="9">RNA-dependent RNA polymerase</fullName>
        <ecNumber evidence="9">2.7.7.48</ecNumber>
    </recommendedName>
</protein>
<keyword evidence="2 9" id="KW-0696">RNA-directed RNA polymerase</keyword>
<dbReference type="InterPro" id="IPR035979">
    <property type="entry name" value="RBD_domain_sf"/>
</dbReference>
<evidence type="ECO:0000256" key="4">
    <source>
        <dbReference type="ARBA" id="ARBA00022695"/>
    </source>
</evidence>
<dbReference type="InterPro" id="IPR000504">
    <property type="entry name" value="RRM_dom"/>
</dbReference>
<feature type="domain" description="RRM" evidence="10">
    <location>
        <begin position="1"/>
        <end position="68"/>
    </location>
</feature>
<evidence type="ECO:0000256" key="6">
    <source>
        <dbReference type="ARBA" id="ARBA00023158"/>
    </source>
</evidence>
<proteinExistence type="inferred from homology"/>
<keyword evidence="5 8" id="KW-0694">RNA-binding</keyword>
<keyword evidence="12" id="KW-1185">Reference proteome</keyword>
<dbReference type="InterPro" id="IPR007855">
    <property type="entry name" value="RDRP"/>
</dbReference>
<dbReference type="PROSITE" id="PS50102">
    <property type="entry name" value="RRM"/>
    <property type="match status" value="1"/>
</dbReference>
<organism evidence="11 12">
    <name type="scientific">Heterodermia speciosa</name>
    <dbReference type="NCBI Taxonomy" id="116794"/>
    <lineage>
        <taxon>Eukaryota</taxon>
        <taxon>Fungi</taxon>
        <taxon>Dikarya</taxon>
        <taxon>Ascomycota</taxon>
        <taxon>Pezizomycotina</taxon>
        <taxon>Lecanoromycetes</taxon>
        <taxon>OSLEUM clade</taxon>
        <taxon>Lecanoromycetidae</taxon>
        <taxon>Caliciales</taxon>
        <taxon>Physciaceae</taxon>
        <taxon>Heterodermia</taxon>
    </lineage>
</organism>
<dbReference type="SUPFAM" id="SSF54928">
    <property type="entry name" value="RNA-binding domain, RBD"/>
    <property type="match status" value="1"/>
</dbReference>
<name>A0A8H3HVF8_9LECA</name>
<dbReference type="GO" id="GO:0003723">
    <property type="term" value="F:RNA binding"/>
    <property type="evidence" value="ECO:0007669"/>
    <property type="project" value="UniProtKB-UniRule"/>
</dbReference>
<evidence type="ECO:0000259" key="10">
    <source>
        <dbReference type="PROSITE" id="PS50102"/>
    </source>
</evidence>
<evidence type="ECO:0000256" key="9">
    <source>
        <dbReference type="RuleBase" id="RU363098"/>
    </source>
</evidence>
<keyword evidence="4 9" id="KW-0548">Nucleotidyltransferase</keyword>
<evidence type="ECO:0000256" key="1">
    <source>
        <dbReference type="ARBA" id="ARBA00005762"/>
    </source>
</evidence>